<dbReference type="OrthoDB" id="1750657at2"/>
<sequence>MDKNKKIIKKAYTHGVIIFILFILVNFILDRIGIKWAIYPYQTIIAIIFSSVIIFSEMTIKVNKQQKYKKNRFIYIMMGAISMITIISYARDVISGAVKVVKDGVLTVESCMAIISMMFMILFISYVYKELKIRKEMNS</sequence>
<feature type="transmembrane region" description="Helical" evidence="1">
    <location>
        <begin position="72"/>
        <end position="90"/>
    </location>
</feature>
<proteinExistence type="predicted"/>
<gene>
    <name evidence="2" type="ORF">UF10_02490</name>
</gene>
<feature type="transmembrane region" description="Helical" evidence="1">
    <location>
        <begin position="41"/>
        <end position="60"/>
    </location>
</feature>
<name>A0A2P7Q0R9_9FIRM</name>
<feature type="transmembrane region" description="Helical" evidence="1">
    <location>
        <begin position="105"/>
        <end position="128"/>
    </location>
</feature>
<keyword evidence="3" id="KW-1185">Reference proteome</keyword>
<organism evidence="2 3">
    <name type="scientific">Peptostreptococcus russellii</name>
    <dbReference type="NCBI Taxonomy" id="215200"/>
    <lineage>
        <taxon>Bacteria</taxon>
        <taxon>Bacillati</taxon>
        <taxon>Bacillota</taxon>
        <taxon>Clostridia</taxon>
        <taxon>Peptostreptococcales</taxon>
        <taxon>Peptostreptococcaceae</taxon>
        <taxon>Peptostreptococcus</taxon>
    </lineage>
</organism>
<accession>A0A2P7Q0R9</accession>
<keyword evidence="1" id="KW-0472">Membrane</keyword>
<evidence type="ECO:0000313" key="2">
    <source>
        <dbReference type="EMBL" id="PSJ31530.1"/>
    </source>
</evidence>
<dbReference type="Proteomes" id="UP000241434">
    <property type="component" value="Unassembled WGS sequence"/>
</dbReference>
<feature type="transmembrane region" description="Helical" evidence="1">
    <location>
        <begin position="12"/>
        <end position="29"/>
    </location>
</feature>
<keyword evidence="1" id="KW-0812">Transmembrane</keyword>
<comment type="caution">
    <text evidence="2">The sequence shown here is derived from an EMBL/GenBank/DDBJ whole genome shotgun (WGS) entry which is preliminary data.</text>
</comment>
<protein>
    <submittedName>
        <fullName evidence="2">Uncharacterized protein</fullName>
    </submittedName>
</protein>
<reference evidence="2" key="1">
    <citation type="thesis" date="2015" institute="Rutgers" country="The State University of New Jersey, 14 College Farm Rd., New Brunswick, NJ, USA">
        <title>Ammonia toxicity in bacteria and its implications for treatment of and resource recovery from highly nitrogenous organic wastes.</title>
        <authorList>
            <person name="Luther A.K."/>
        </authorList>
    </citation>
    <scope>NUCLEOTIDE SEQUENCE</scope>
    <source>
        <strain evidence="2">RT-10B</strain>
    </source>
</reference>
<evidence type="ECO:0000313" key="3">
    <source>
        <dbReference type="Proteomes" id="UP000241434"/>
    </source>
</evidence>
<dbReference type="AlphaFoldDB" id="A0A2P7Q0R9"/>
<dbReference type="RefSeq" id="WP_106776254.1">
    <property type="nucleotide sequence ID" value="NZ_JBGGGQ010000001.1"/>
</dbReference>
<keyword evidence="1" id="KW-1133">Transmembrane helix</keyword>
<dbReference type="EMBL" id="JYGE01000003">
    <property type="protein sequence ID" value="PSJ31530.1"/>
    <property type="molecule type" value="Genomic_DNA"/>
</dbReference>
<evidence type="ECO:0000256" key="1">
    <source>
        <dbReference type="SAM" id="Phobius"/>
    </source>
</evidence>